<keyword evidence="3" id="KW-1185">Reference proteome</keyword>
<comment type="caution">
    <text evidence="2">The sequence shown here is derived from an EMBL/GenBank/DDBJ whole genome shotgun (WGS) entry which is preliminary data.</text>
</comment>
<accession>A0ABT0YM89</accession>
<reference evidence="2" key="1">
    <citation type="submission" date="2022-05" db="EMBL/GenBank/DDBJ databases">
        <title>Schlegelella sp. nov., isolated from mangrove soil.</title>
        <authorList>
            <person name="Liu Y."/>
            <person name="Ge X."/>
            <person name="Liu W."/>
        </authorList>
    </citation>
    <scope>NUCLEOTIDE SEQUENCE</scope>
    <source>
        <strain evidence="2">S2-27</strain>
    </source>
</reference>
<evidence type="ECO:0000313" key="2">
    <source>
        <dbReference type="EMBL" id="MCM5678993.1"/>
    </source>
</evidence>
<sequence>MKQFAASASASTVLAQHTTTQQQQRAATQPSGTAGLRQYQVLQSRSEPAQRTLGFKPR</sequence>
<dbReference type="RefSeq" id="WP_251777185.1">
    <property type="nucleotide sequence ID" value="NZ_JAMKFE010000003.1"/>
</dbReference>
<feature type="compositionally biased region" description="Polar residues" evidence="1">
    <location>
        <begin position="1"/>
        <end position="14"/>
    </location>
</feature>
<name>A0ABT0YM89_9BURK</name>
<dbReference type="EMBL" id="JAMKFE010000003">
    <property type="protein sequence ID" value="MCM5678993.1"/>
    <property type="molecule type" value="Genomic_DNA"/>
</dbReference>
<gene>
    <name evidence="2" type="ORF">M8A51_05545</name>
</gene>
<dbReference type="Proteomes" id="UP001165541">
    <property type="component" value="Unassembled WGS sequence"/>
</dbReference>
<proteinExistence type="predicted"/>
<protein>
    <submittedName>
        <fullName evidence="2">Uncharacterized protein</fullName>
    </submittedName>
</protein>
<evidence type="ECO:0000256" key="1">
    <source>
        <dbReference type="SAM" id="MobiDB-lite"/>
    </source>
</evidence>
<organism evidence="2 3">
    <name type="scientific">Caldimonas mangrovi</name>
    <dbReference type="NCBI Taxonomy" id="2944811"/>
    <lineage>
        <taxon>Bacteria</taxon>
        <taxon>Pseudomonadati</taxon>
        <taxon>Pseudomonadota</taxon>
        <taxon>Betaproteobacteria</taxon>
        <taxon>Burkholderiales</taxon>
        <taxon>Sphaerotilaceae</taxon>
        <taxon>Caldimonas</taxon>
    </lineage>
</organism>
<feature type="region of interest" description="Disordered" evidence="1">
    <location>
        <begin position="1"/>
        <end position="34"/>
    </location>
</feature>
<evidence type="ECO:0000313" key="3">
    <source>
        <dbReference type="Proteomes" id="UP001165541"/>
    </source>
</evidence>
<feature type="compositionally biased region" description="Low complexity" evidence="1">
    <location>
        <begin position="15"/>
        <end position="29"/>
    </location>
</feature>